<accession>A0AAE1M737</accession>
<feature type="domain" description="FAF" evidence="3">
    <location>
        <begin position="160"/>
        <end position="213"/>
    </location>
</feature>
<feature type="compositionally biased region" description="Low complexity" evidence="2">
    <location>
        <begin position="55"/>
        <end position="74"/>
    </location>
</feature>
<dbReference type="PANTHER" id="PTHR33155">
    <property type="entry name" value="FANTASTIC FOUR-LIKE PROTEIN (DUF3049)"/>
    <property type="match status" value="1"/>
</dbReference>
<reference evidence="4" key="1">
    <citation type="submission" date="2023-10" db="EMBL/GenBank/DDBJ databases">
        <title>Chromosome-level genome of the transformable northern wattle, Acacia crassicarpa.</title>
        <authorList>
            <person name="Massaro I."/>
            <person name="Sinha N.R."/>
            <person name="Poethig S."/>
            <person name="Leichty A.R."/>
        </authorList>
    </citation>
    <scope>NUCLEOTIDE SEQUENCE</scope>
    <source>
        <strain evidence="4">Acra3RX</strain>
        <tissue evidence="4">Leaf</tissue>
    </source>
</reference>
<comment type="caution">
    <text evidence="4">The sequence shown here is derived from an EMBL/GenBank/DDBJ whole genome shotgun (WGS) entry which is preliminary data.</text>
</comment>
<feature type="region of interest" description="Disordered" evidence="2">
    <location>
        <begin position="53"/>
        <end position="98"/>
    </location>
</feature>
<dbReference type="InterPro" id="IPR021410">
    <property type="entry name" value="FAF"/>
</dbReference>
<sequence length="258" mass="28782">MAACRSLQHMFENPLPENPTLLESLSISQIKPIKPIEQGSFTEIFGELHFKESPDSSFPLSASSSSSSSSSLDSVPHKDTVRAPEPKSHSKSLRGSESLQLCTEGLGSESSHDDVEELENGMNENWEVLSVKEDIHIPLVNSCNGENCGRRSRLSVGETQYPPPISCIGKNGKPWVCFRSYRDNGRFVLKEIRIPTKEFLHAHRENGRLRLNFVQPDDDDVLPQEAGDEEEEEEEAENEQESEEAEEDNGNGEDDVDV</sequence>
<comment type="similarity">
    <text evidence="1">Belongs to the fantastic four family.</text>
</comment>
<evidence type="ECO:0000313" key="4">
    <source>
        <dbReference type="EMBL" id="KAK4255250.1"/>
    </source>
</evidence>
<feature type="region of interest" description="Disordered" evidence="2">
    <location>
        <begin position="211"/>
        <end position="258"/>
    </location>
</feature>
<name>A0AAE1M737_9FABA</name>
<evidence type="ECO:0000256" key="2">
    <source>
        <dbReference type="SAM" id="MobiDB-lite"/>
    </source>
</evidence>
<dbReference type="InterPro" id="IPR046431">
    <property type="entry name" value="FAF_dom"/>
</dbReference>
<evidence type="ECO:0000313" key="5">
    <source>
        <dbReference type="Proteomes" id="UP001293593"/>
    </source>
</evidence>
<protein>
    <recommendedName>
        <fullName evidence="3">FAF domain-containing protein</fullName>
    </recommendedName>
</protein>
<feature type="compositionally biased region" description="Acidic residues" evidence="2">
    <location>
        <begin position="216"/>
        <end position="258"/>
    </location>
</feature>
<evidence type="ECO:0000256" key="1">
    <source>
        <dbReference type="ARBA" id="ARBA00008690"/>
    </source>
</evidence>
<gene>
    <name evidence="4" type="ORF">QN277_008269</name>
</gene>
<dbReference type="Pfam" id="PF11250">
    <property type="entry name" value="FAF"/>
    <property type="match status" value="1"/>
</dbReference>
<proteinExistence type="inferred from homology"/>
<keyword evidence="5" id="KW-1185">Reference proteome</keyword>
<dbReference type="PANTHER" id="PTHR33155:SF9">
    <property type="entry name" value="FANTASTIC FOUR-LIKE PROTEIN (DUF3049)"/>
    <property type="match status" value="1"/>
</dbReference>
<dbReference type="AlphaFoldDB" id="A0AAE1M737"/>
<feature type="compositionally biased region" description="Basic and acidic residues" evidence="2">
    <location>
        <begin position="75"/>
        <end position="88"/>
    </location>
</feature>
<dbReference type="Proteomes" id="UP001293593">
    <property type="component" value="Unassembled WGS sequence"/>
</dbReference>
<evidence type="ECO:0000259" key="3">
    <source>
        <dbReference type="Pfam" id="PF11250"/>
    </source>
</evidence>
<dbReference type="EMBL" id="JAWXYG010000013">
    <property type="protein sequence ID" value="KAK4255250.1"/>
    <property type="molecule type" value="Genomic_DNA"/>
</dbReference>
<organism evidence="4 5">
    <name type="scientific">Acacia crassicarpa</name>
    <name type="common">northern wattle</name>
    <dbReference type="NCBI Taxonomy" id="499986"/>
    <lineage>
        <taxon>Eukaryota</taxon>
        <taxon>Viridiplantae</taxon>
        <taxon>Streptophyta</taxon>
        <taxon>Embryophyta</taxon>
        <taxon>Tracheophyta</taxon>
        <taxon>Spermatophyta</taxon>
        <taxon>Magnoliopsida</taxon>
        <taxon>eudicotyledons</taxon>
        <taxon>Gunneridae</taxon>
        <taxon>Pentapetalae</taxon>
        <taxon>rosids</taxon>
        <taxon>fabids</taxon>
        <taxon>Fabales</taxon>
        <taxon>Fabaceae</taxon>
        <taxon>Caesalpinioideae</taxon>
        <taxon>mimosoid clade</taxon>
        <taxon>Acacieae</taxon>
        <taxon>Acacia</taxon>
    </lineage>
</organism>